<evidence type="ECO:0000256" key="14">
    <source>
        <dbReference type="SAM" id="SignalP"/>
    </source>
</evidence>
<evidence type="ECO:0000256" key="12">
    <source>
        <dbReference type="ARBA" id="ARBA00023136"/>
    </source>
</evidence>
<feature type="domain" description="Cytochrome b561 bacterial/Ni-hydrogenase" evidence="15">
    <location>
        <begin position="123"/>
        <end position="300"/>
    </location>
</feature>
<evidence type="ECO:0000256" key="2">
    <source>
        <dbReference type="ARBA" id="ARBA00004651"/>
    </source>
</evidence>
<evidence type="ECO:0000256" key="1">
    <source>
        <dbReference type="ARBA" id="ARBA00001971"/>
    </source>
</evidence>
<gene>
    <name evidence="16" type="ORF">Rmf_09210</name>
</gene>
<dbReference type="NCBIfam" id="TIGR01583">
    <property type="entry name" value="formate-DH-gamm"/>
    <property type="match status" value="1"/>
</dbReference>
<keyword evidence="6" id="KW-0349">Heme</keyword>
<comment type="subcellular location">
    <subcellularLocation>
        <location evidence="2">Cell membrane</location>
        <topology evidence="2">Multi-pass membrane protein</topology>
    </subcellularLocation>
</comment>
<evidence type="ECO:0000256" key="5">
    <source>
        <dbReference type="ARBA" id="ARBA00022475"/>
    </source>
</evidence>
<evidence type="ECO:0000256" key="4">
    <source>
        <dbReference type="ARBA" id="ARBA00022448"/>
    </source>
</evidence>
<feature type="transmembrane region" description="Helical" evidence="13">
    <location>
        <begin position="174"/>
        <end position="195"/>
    </location>
</feature>
<evidence type="ECO:0000256" key="8">
    <source>
        <dbReference type="ARBA" id="ARBA00022723"/>
    </source>
</evidence>
<sequence>MRALVLALALLVAMPVAGHAQTNPNVSGTPTNPTSMLPPVADELEVLKALQGGRVAGRISIPDQQAASLIQPGGRSWRDFHNVTLAWVGGIAVLGMLSLLVVFRMMKGRIPVEGGLAGRTIQRFNGLERANHWMVASTFIILALSGLNLTFGRHVLLPVVGPEAFTAISQWGKYAHNFLAFPFTLGIVVMLLLWVKDNIPNGRDVKWLTSGGGLVGDGHPDSERFNAGQKGIFWITVLGGAAVAVTGYMLVFPFFFTDIAGMQLSHIIHSIVSVLMIAVMLAHIYIGSIGMEGASDAMTTGQVDLNWAKQHHNLWVEKEMAKGRGATPPAGAQAAGGD</sequence>
<keyword evidence="14" id="KW-0732">Signal</keyword>
<evidence type="ECO:0000256" key="10">
    <source>
        <dbReference type="ARBA" id="ARBA00022989"/>
    </source>
</evidence>
<dbReference type="InterPro" id="IPR011577">
    <property type="entry name" value="Cyt_b561_bac/Ni-Hgenase"/>
</dbReference>
<keyword evidence="8" id="KW-0479">Metal-binding</keyword>
<keyword evidence="9" id="KW-0249">Electron transport</keyword>
<keyword evidence="5" id="KW-1003">Cell membrane</keyword>
<dbReference type="EMBL" id="AP025637">
    <property type="protein sequence ID" value="BDG70992.1"/>
    <property type="molecule type" value="Genomic_DNA"/>
</dbReference>
<feature type="transmembrane region" description="Helical" evidence="13">
    <location>
        <begin position="267"/>
        <end position="286"/>
    </location>
</feature>
<evidence type="ECO:0000256" key="6">
    <source>
        <dbReference type="ARBA" id="ARBA00022617"/>
    </source>
</evidence>
<dbReference type="SUPFAM" id="SSF81342">
    <property type="entry name" value="Transmembrane di-heme cytochromes"/>
    <property type="match status" value="1"/>
</dbReference>
<feature type="transmembrane region" description="Helical" evidence="13">
    <location>
        <begin position="133"/>
        <end position="154"/>
    </location>
</feature>
<organism evidence="16 17">
    <name type="scientific">Roseomonas fluvialis</name>
    <dbReference type="NCBI Taxonomy" id="1750527"/>
    <lineage>
        <taxon>Bacteria</taxon>
        <taxon>Pseudomonadati</taxon>
        <taxon>Pseudomonadota</taxon>
        <taxon>Alphaproteobacteria</taxon>
        <taxon>Acetobacterales</taxon>
        <taxon>Roseomonadaceae</taxon>
        <taxon>Roseomonas</taxon>
    </lineage>
</organism>
<dbReference type="InterPro" id="IPR016174">
    <property type="entry name" value="Di-haem_cyt_TM"/>
</dbReference>
<keyword evidence="17" id="KW-1185">Reference proteome</keyword>
<evidence type="ECO:0000256" key="11">
    <source>
        <dbReference type="ARBA" id="ARBA00023004"/>
    </source>
</evidence>
<dbReference type="InterPro" id="IPR006471">
    <property type="entry name" value="Formate_DH_gsu"/>
</dbReference>
<evidence type="ECO:0000259" key="15">
    <source>
        <dbReference type="Pfam" id="PF01292"/>
    </source>
</evidence>
<reference evidence="16 17" key="1">
    <citation type="journal article" date="2016" name="Microbes Environ.">
        <title>Phylogenetically diverse aerobic anoxygenic phototrophic bacteria isolated from epilithic biofilms in Tama river, Japan.</title>
        <authorList>
            <person name="Hirose S."/>
            <person name="Matsuura K."/>
            <person name="Haruta S."/>
        </authorList>
    </citation>
    <scope>NUCLEOTIDE SEQUENCE [LARGE SCALE GENOMIC DNA]</scope>
    <source>
        <strain evidence="16 17">S08</strain>
    </source>
</reference>
<evidence type="ECO:0000313" key="16">
    <source>
        <dbReference type="EMBL" id="BDG70992.1"/>
    </source>
</evidence>
<proteinExistence type="inferred from homology"/>
<keyword evidence="10 13" id="KW-1133">Transmembrane helix</keyword>
<dbReference type="PANTHER" id="PTHR30074">
    <property type="entry name" value="FORMATE DEHYDROGENASE, NITRATE-INDUCIBLE, CYTOCHROME B556 FDN SUBUNIT"/>
    <property type="match status" value="1"/>
</dbReference>
<dbReference type="Pfam" id="PF01292">
    <property type="entry name" value="Ni_hydr_CYTB"/>
    <property type="match status" value="1"/>
</dbReference>
<keyword evidence="7 13" id="KW-0812">Transmembrane</keyword>
<protein>
    <submittedName>
        <fullName evidence="16">Formate dehydrogenase</fullName>
    </submittedName>
</protein>
<feature type="transmembrane region" description="Helical" evidence="13">
    <location>
        <begin position="84"/>
        <end position="103"/>
    </location>
</feature>
<feature type="chain" id="PRO_5046728258" evidence="14">
    <location>
        <begin position="21"/>
        <end position="338"/>
    </location>
</feature>
<keyword evidence="11" id="KW-0408">Iron</keyword>
<feature type="transmembrane region" description="Helical" evidence="13">
    <location>
        <begin position="232"/>
        <end position="255"/>
    </location>
</feature>
<dbReference type="PANTHER" id="PTHR30074:SF6">
    <property type="entry name" value="FORMATE DEHYDROGENASE GAMMA SUBUNIT"/>
    <property type="match status" value="1"/>
</dbReference>
<name>A0ABN6NZP0_9PROT</name>
<dbReference type="Proteomes" id="UP000831327">
    <property type="component" value="Chromosome"/>
</dbReference>
<evidence type="ECO:0000256" key="9">
    <source>
        <dbReference type="ARBA" id="ARBA00022982"/>
    </source>
</evidence>
<evidence type="ECO:0000313" key="17">
    <source>
        <dbReference type="Proteomes" id="UP000831327"/>
    </source>
</evidence>
<dbReference type="InterPro" id="IPR051817">
    <property type="entry name" value="FDH_cytochrome_b556_subunit"/>
</dbReference>
<comment type="cofactor">
    <cofactor evidence="1">
        <name>heme</name>
        <dbReference type="ChEBI" id="CHEBI:30413"/>
    </cofactor>
</comment>
<dbReference type="Gene3D" id="1.20.950.20">
    <property type="entry name" value="Transmembrane di-heme cytochromes, Chain C"/>
    <property type="match status" value="1"/>
</dbReference>
<evidence type="ECO:0000256" key="13">
    <source>
        <dbReference type="SAM" id="Phobius"/>
    </source>
</evidence>
<dbReference type="RefSeq" id="WP_244458291.1">
    <property type="nucleotide sequence ID" value="NZ_AP025637.1"/>
</dbReference>
<keyword evidence="12 13" id="KW-0472">Membrane</keyword>
<comment type="similarity">
    <text evidence="3">Belongs to the formate dehydrogenase gamma subunit family.</text>
</comment>
<keyword evidence="4" id="KW-0813">Transport</keyword>
<evidence type="ECO:0000256" key="3">
    <source>
        <dbReference type="ARBA" id="ARBA00010747"/>
    </source>
</evidence>
<evidence type="ECO:0000256" key="7">
    <source>
        <dbReference type="ARBA" id="ARBA00022692"/>
    </source>
</evidence>
<feature type="signal peptide" evidence="14">
    <location>
        <begin position="1"/>
        <end position="20"/>
    </location>
</feature>
<accession>A0ABN6NZP0</accession>